<sequence>MKKFFSNSLIISGLLLVSKVLGFVRDLLLATFFGSSGALQAFLVAFRIPEFMRKVTSSGTFTQIINPYIDGKISDEQKEFIATILYLIAIMLMFLIIVGLGFSRVWVDIYAYGLISNNEMLQLVWTMFIIMLPYVLLNCTVGLVAAILNSYSKYIISSSFPIFLNLVMIGGIIISPKFSVPIYIVAYSVLLAGLCQLIIAVFSLSMLLGRINITKTILFVKNIKAKLFFKKLPMAFLGAAVLQISSLIETFFASFLLSGSLAWLYYADRVNQFLYGIFGTAIAMAMIPYLVKSKKDNALFYKNLALVIKVMFLMVIPAIIGLSILAKPIVITLFYYGKFSLNDVNFTYLAMLGYLLSLFCFVFIRVIVSALYVQNKANIVFWISLFILICGVALDTYIIRLYSHDKYAFVYLAVVSSITALINMVIQILILIRFNFKLFVDVFLPFKYLLKIAVACVCMVMTLKLFNLTDDYWISLTMFGRLKNILMIILFGVLVYVSVIFVLRLKKMLVLDN</sequence>
<keyword evidence="10 11" id="KW-0813">Transport</keyword>
<dbReference type="GO" id="GO:0009252">
    <property type="term" value="P:peptidoglycan biosynthetic process"/>
    <property type="evidence" value="ECO:0007669"/>
    <property type="project" value="UniProtKB-UniRule"/>
</dbReference>
<comment type="similarity">
    <text evidence="9 10 11">Belongs to the MurJ/MviN family.</text>
</comment>
<feature type="transmembrane region" description="Helical" evidence="10">
    <location>
        <begin position="80"/>
        <end position="103"/>
    </location>
</feature>
<dbReference type="PANTHER" id="PTHR47019:SF1">
    <property type="entry name" value="LIPID II FLIPPASE MURJ"/>
    <property type="match status" value="1"/>
</dbReference>
<comment type="subcellular location">
    <subcellularLocation>
        <location evidence="10">Cell inner membrane</location>
        <topology evidence="10">Multi-pass membrane protein</topology>
    </subcellularLocation>
    <subcellularLocation>
        <location evidence="1">Cell membrane</location>
        <topology evidence="1">Multi-pass membrane protein</topology>
    </subcellularLocation>
</comment>
<dbReference type="PIRSF" id="PIRSF002869">
    <property type="entry name" value="MviN"/>
    <property type="match status" value="1"/>
</dbReference>
<keyword evidence="10 11" id="KW-0961">Cell wall biogenesis/degradation</keyword>
<feature type="transmembrane region" description="Helical" evidence="10">
    <location>
        <begin position="486"/>
        <end position="505"/>
    </location>
</feature>
<dbReference type="UniPathway" id="UPA00219"/>
<feature type="transmembrane region" description="Helical" evidence="10">
    <location>
        <begin position="234"/>
        <end position="266"/>
    </location>
</feature>
<evidence type="ECO:0000256" key="1">
    <source>
        <dbReference type="ARBA" id="ARBA00004651"/>
    </source>
</evidence>
<accession>A0A6M3HXT3</accession>
<dbReference type="HAMAP" id="MF_02078">
    <property type="entry name" value="MurJ_MviN"/>
    <property type="match status" value="1"/>
</dbReference>
<comment type="pathway">
    <text evidence="10">Cell wall biogenesis; peptidoglycan biosynthesis.</text>
</comment>
<evidence type="ECO:0000313" key="13">
    <source>
        <dbReference type="Proteomes" id="UP000503320"/>
    </source>
</evidence>
<dbReference type="RefSeq" id="WP_172107074.1">
    <property type="nucleotide sequence ID" value="NZ_CP038017.1"/>
</dbReference>
<feature type="transmembrane region" description="Helical" evidence="10">
    <location>
        <begin position="408"/>
        <end position="436"/>
    </location>
</feature>
<keyword evidence="7 10" id="KW-0472">Membrane</keyword>
<keyword evidence="6 10" id="KW-1133">Transmembrane helix</keyword>
<keyword evidence="10" id="KW-0997">Cell inner membrane</keyword>
<protein>
    <recommendedName>
        <fullName evidence="10">Probable lipid II flippase MurJ</fullName>
    </recommendedName>
</protein>
<keyword evidence="4 10" id="KW-0133">Cell shape</keyword>
<proteinExistence type="inferred from homology"/>
<comment type="function">
    <text evidence="8 10 11">Involved in peptidoglycan biosynthesis. Transports lipid-linked peptidoglycan precursors from the inner to the outer leaflet of the cytoplasmic membrane.</text>
</comment>
<dbReference type="GO" id="GO:0015648">
    <property type="term" value="F:lipid-linked peptidoglycan transporter activity"/>
    <property type="evidence" value="ECO:0007669"/>
    <property type="project" value="UniProtKB-UniRule"/>
</dbReference>
<evidence type="ECO:0000256" key="9">
    <source>
        <dbReference type="ARBA" id="ARBA00061532"/>
    </source>
</evidence>
<keyword evidence="3 10" id="KW-0812">Transmembrane</keyword>
<dbReference type="EMBL" id="CP038017">
    <property type="protein sequence ID" value="QIV95062.1"/>
    <property type="molecule type" value="Genomic_DNA"/>
</dbReference>
<feature type="transmembrane region" description="Helical" evidence="10">
    <location>
        <begin position="448"/>
        <end position="466"/>
    </location>
</feature>
<name>A0A6M3HXT3_9GAMM</name>
<evidence type="ECO:0000256" key="8">
    <source>
        <dbReference type="ARBA" id="ARBA00060041"/>
    </source>
</evidence>
<dbReference type="AlphaFoldDB" id="A0A6M3HXT3"/>
<feature type="transmembrane region" description="Helical" evidence="10">
    <location>
        <begin position="123"/>
        <end position="147"/>
    </location>
</feature>
<dbReference type="PANTHER" id="PTHR47019">
    <property type="entry name" value="LIPID II FLIPPASE MURJ"/>
    <property type="match status" value="1"/>
</dbReference>
<dbReference type="KEGG" id="afri:E3E15_06790"/>
<dbReference type="GO" id="GO:0008360">
    <property type="term" value="P:regulation of cell shape"/>
    <property type="evidence" value="ECO:0007669"/>
    <property type="project" value="UniProtKB-UniRule"/>
</dbReference>
<dbReference type="NCBIfam" id="TIGR01695">
    <property type="entry name" value="murJ_mviN"/>
    <property type="match status" value="1"/>
</dbReference>
<feature type="transmembrane region" description="Helical" evidence="10">
    <location>
        <begin position="303"/>
        <end position="326"/>
    </location>
</feature>
<feature type="transmembrane region" description="Helical" evidence="10">
    <location>
        <begin position="346"/>
        <end position="368"/>
    </location>
</feature>
<keyword evidence="5 10" id="KW-0573">Peptidoglycan synthesis</keyword>
<dbReference type="Proteomes" id="UP000503320">
    <property type="component" value="Chromosome"/>
</dbReference>
<reference evidence="12 13" key="1">
    <citation type="submission" date="2019-03" db="EMBL/GenBank/DDBJ databases">
        <title>Complete Genome Sequence of Allofrancisella frigidaquae Strain SYSU 10HL1970 Isolated from Water-Cooling Systems in China.</title>
        <authorList>
            <person name="Ohrman C."/>
            <person name="Uneklint I."/>
            <person name="Sjodin A."/>
        </authorList>
    </citation>
    <scope>NUCLEOTIDE SEQUENCE [LARGE SCALE GENOMIC DNA]</scope>
    <source>
        <strain evidence="12 13">SYSU 10HL1970</strain>
    </source>
</reference>
<dbReference type="Pfam" id="PF03023">
    <property type="entry name" value="MurJ"/>
    <property type="match status" value="1"/>
</dbReference>
<evidence type="ECO:0000256" key="2">
    <source>
        <dbReference type="ARBA" id="ARBA00022475"/>
    </source>
</evidence>
<feature type="transmembrane region" description="Helical" evidence="10">
    <location>
        <begin position="272"/>
        <end position="291"/>
    </location>
</feature>
<evidence type="ECO:0000313" key="12">
    <source>
        <dbReference type="EMBL" id="QIV95062.1"/>
    </source>
</evidence>
<evidence type="ECO:0000256" key="5">
    <source>
        <dbReference type="ARBA" id="ARBA00022984"/>
    </source>
</evidence>
<feature type="transmembrane region" description="Helical" evidence="10">
    <location>
        <begin position="154"/>
        <end position="174"/>
    </location>
</feature>
<dbReference type="GO" id="GO:0071555">
    <property type="term" value="P:cell wall organization"/>
    <property type="evidence" value="ECO:0007669"/>
    <property type="project" value="UniProtKB-UniRule"/>
</dbReference>
<dbReference type="PRINTS" id="PR01806">
    <property type="entry name" value="VIRFACTRMVIN"/>
</dbReference>
<dbReference type="GO" id="GO:0005886">
    <property type="term" value="C:plasma membrane"/>
    <property type="evidence" value="ECO:0007669"/>
    <property type="project" value="UniProtKB-SubCell"/>
</dbReference>
<evidence type="ECO:0000256" key="3">
    <source>
        <dbReference type="ARBA" id="ARBA00022692"/>
    </source>
</evidence>
<feature type="transmembrane region" description="Helical" evidence="10">
    <location>
        <begin position="180"/>
        <end position="213"/>
    </location>
</feature>
<keyword evidence="2 10" id="KW-1003">Cell membrane</keyword>
<organism evidence="12 13">
    <name type="scientific">Allofrancisella frigidaquae</name>
    <dbReference type="NCBI Taxonomy" id="1085644"/>
    <lineage>
        <taxon>Bacteria</taxon>
        <taxon>Pseudomonadati</taxon>
        <taxon>Pseudomonadota</taxon>
        <taxon>Gammaproteobacteria</taxon>
        <taxon>Thiotrichales</taxon>
        <taxon>Francisellaceae</taxon>
        <taxon>Allofrancisella</taxon>
    </lineage>
</organism>
<keyword evidence="13" id="KW-1185">Reference proteome</keyword>
<evidence type="ECO:0000256" key="11">
    <source>
        <dbReference type="PIRNR" id="PIRNR002869"/>
    </source>
</evidence>
<feature type="transmembrane region" description="Helical" evidence="10">
    <location>
        <begin position="380"/>
        <end position="402"/>
    </location>
</feature>
<evidence type="ECO:0000256" key="6">
    <source>
        <dbReference type="ARBA" id="ARBA00022989"/>
    </source>
</evidence>
<evidence type="ECO:0000256" key="10">
    <source>
        <dbReference type="HAMAP-Rule" id="MF_02078"/>
    </source>
</evidence>
<evidence type="ECO:0000256" key="7">
    <source>
        <dbReference type="ARBA" id="ARBA00023136"/>
    </source>
</evidence>
<dbReference type="InterPro" id="IPR051050">
    <property type="entry name" value="Lipid_II_flippase_MurJ/MviN"/>
</dbReference>
<dbReference type="InterPro" id="IPR004268">
    <property type="entry name" value="MurJ"/>
</dbReference>
<feature type="transmembrane region" description="Helical" evidence="10">
    <location>
        <begin position="32"/>
        <end position="48"/>
    </location>
</feature>
<evidence type="ECO:0000256" key="4">
    <source>
        <dbReference type="ARBA" id="ARBA00022960"/>
    </source>
</evidence>
<dbReference type="GO" id="GO:0034204">
    <property type="term" value="P:lipid translocation"/>
    <property type="evidence" value="ECO:0007669"/>
    <property type="project" value="TreeGrafter"/>
</dbReference>
<gene>
    <name evidence="10 12" type="primary">murJ</name>
    <name evidence="12" type="ORF">E3E15_06790</name>
</gene>